<name>B6AP77_9BACT</name>
<protein>
    <submittedName>
        <fullName evidence="1">Uncharacterized protein</fullName>
    </submittedName>
</protein>
<proteinExistence type="predicted"/>
<reference evidence="1" key="2">
    <citation type="journal article" date="2008" name="PLoS Biol.">
        <title>Population genomic analysis of strain variation in Leptospirillum group II bacteria involved in acid mine drainage formation.</title>
        <authorList>
            <person name="Simmons S.L."/>
            <person name="Dibartolo G."/>
            <person name="Denef V.J."/>
            <person name="Goltsman D.S."/>
            <person name="Thelen M.P."/>
            <person name="Banfield J.F."/>
        </authorList>
    </citation>
    <scope>NUCLEOTIDE SEQUENCE [LARGE SCALE GENOMIC DNA]</scope>
</reference>
<evidence type="ECO:0000313" key="1">
    <source>
        <dbReference type="EMBL" id="EDZ39063.1"/>
    </source>
</evidence>
<gene>
    <name evidence="1" type="ORF">CGL2_08228004</name>
</gene>
<sequence>MKINPDNVSDPVYAYLDLGDDHVDLVTHAAAKALSELYRGTYEYKELPDGWIGFRVSIDPSRIKTTVDRHFASKSMLVSFERNEFNFHSPEQEAK</sequence>
<accession>B6AP77</accession>
<organism evidence="1">
    <name type="scientific">Leptospirillum sp. Group II '5-way CG'</name>
    <dbReference type="NCBI Taxonomy" id="419541"/>
    <lineage>
        <taxon>Bacteria</taxon>
        <taxon>Pseudomonadati</taxon>
        <taxon>Nitrospirota</taxon>
        <taxon>Nitrospiria</taxon>
        <taxon>Nitrospirales</taxon>
        <taxon>Nitrospiraceae</taxon>
        <taxon>Leptospirillum</taxon>
    </lineage>
</organism>
<dbReference type="EMBL" id="DS995260">
    <property type="protein sequence ID" value="EDZ39063.1"/>
    <property type="molecule type" value="Genomic_DNA"/>
</dbReference>
<dbReference type="AlphaFoldDB" id="B6AP77"/>
<reference evidence="1" key="1">
    <citation type="journal article" date="2004" name="Nature">
        <title>Community structure and metabolism through reconstruction of microbial genomes from the environment.</title>
        <authorList>
            <person name="Tyson G.W."/>
            <person name="Chapman J."/>
            <person name="Hugenholtz P."/>
            <person name="Allen E.E."/>
            <person name="Ram R.J."/>
            <person name="Richardson P.M."/>
            <person name="Solovyev V.V."/>
            <person name="Rubin E.M."/>
            <person name="Rokhsar D.S."/>
            <person name="Banfield J.F."/>
        </authorList>
    </citation>
    <scope>NUCLEOTIDE SEQUENCE [LARGE SCALE GENOMIC DNA]</scope>
</reference>